<keyword evidence="2" id="KW-0732">Signal</keyword>
<dbReference type="InterPro" id="IPR036857">
    <property type="entry name" value="Thyroglobulin_1_sf"/>
</dbReference>
<dbReference type="Pfam" id="PF00086">
    <property type="entry name" value="Thyroglobulin_1"/>
    <property type="match status" value="1"/>
</dbReference>
<name>A0AAN7HYS0_9FUNG</name>
<gene>
    <name evidence="4" type="ORF">ATC70_012966</name>
</gene>
<dbReference type="GeneID" id="89956652"/>
<evidence type="ECO:0000256" key="2">
    <source>
        <dbReference type="SAM" id="SignalP"/>
    </source>
</evidence>
<keyword evidence="5" id="KW-1185">Reference proteome</keyword>
<organism evidence="4 5">
    <name type="scientific">Mucor velutinosus</name>
    <dbReference type="NCBI Taxonomy" id="708070"/>
    <lineage>
        <taxon>Eukaryota</taxon>
        <taxon>Fungi</taxon>
        <taxon>Fungi incertae sedis</taxon>
        <taxon>Mucoromycota</taxon>
        <taxon>Mucoromycotina</taxon>
        <taxon>Mucoromycetes</taxon>
        <taxon>Mucorales</taxon>
        <taxon>Mucorineae</taxon>
        <taxon>Mucoraceae</taxon>
        <taxon>Mucor</taxon>
    </lineage>
</organism>
<sequence length="86" mass="9083">MKYFAVLILVSAIFFTQANAQGSTSGSEEKHKEALDTGMVGIYVSTCESNGSYTKLQCVRSTGACLCADDPTSGSFIRPAESADDC</sequence>
<feature type="signal peptide" evidence="2">
    <location>
        <begin position="1"/>
        <end position="20"/>
    </location>
</feature>
<dbReference type="Proteomes" id="UP001304243">
    <property type="component" value="Unassembled WGS sequence"/>
</dbReference>
<evidence type="ECO:0000313" key="4">
    <source>
        <dbReference type="EMBL" id="KAK4513171.1"/>
    </source>
</evidence>
<feature type="domain" description="Thyroglobulin type-1" evidence="3">
    <location>
        <begin position="25"/>
        <end position="86"/>
    </location>
</feature>
<keyword evidence="1" id="KW-1015">Disulfide bond</keyword>
<evidence type="ECO:0000256" key="1">
    <source>
        <dbReference type="ARBA" id="ARBA00023157"/>
    </source>
</evidence>
<feature type="chain" id="PRO_5042943217" description="Thyroglobulin type-1 domain-containing protein" evidence="2">
    <location>
        <begin position="21"/>
        <end position="86"/>
    </location>
</feature>
<dbReference type="PROSITE" id="PS51162">
    <property type="entry name" value="THYROGLOBULIN_1_2"/>
    <property type="match status" value="1"/>
</dbReference>
<dbReference type="Gene3D" id="4.10.800.10">
    <property type="entry name" value="Thyroglobulin type-1"/>
    <property type="match status" value="1"/>
</dbReference>
<dbReference type="EMBL" id="JASEJX010000019">
    <property type="protein sequence ID" value="KAK4513171.1"/>
    <property type="molecule type" value="Genomic_DNA"/>
</dbReference>
<reference evidence="4 5" key="1">
    <citation type="submission" date="2022-11" db="EMBL/GenBank/DDBJ databases">
        <title>Mucor velutinosus strain NIH1002 WGS.</title>
        <authorList>
            <person name="Subramanian P."/>
            <person name="Mullikin J.C."/>
            <person name="Segre J.A."/>
            <person name="Zelazny A.M."/>
        </authorList>
    </citation>
    <scope>NUCLEOTIDE SEQUENCE [LARGE SCALE GENOMIC DNA]</scope>
    <source>
        <strain evidence="4 5">NIH1002</strain>
    </source>
</reference>
<protein>
    <recommendedName>
        <fullName evidence="3">Thyroglobulin type-1 domain-containing protein</fullName>
    </recommendedName>
</protein>
<accession>A0AAN7HYS0</accession>
<dbReference type="RefSeq" id="XP_064679837.1">
    <property type="nucleotide sequence ID" value="XM_064832134.1"/>
</dbReference>
<evidence type="ECO:0000313" key="5">
    <source>
        <dbReference type="Proteomes" id="UP001304243"/>
    </source>
</evidence>
<proteinExistence type="predicted"/>
<comment type="caution">
    <text evidence="4">The sequence shown here is derived from an EMBL/GenBank/DDBJ whole genome shotgun (WGS) entry which is preliminary data.</text>
</comment>
<evidence type="ECO:0000259" key="3">
    <source>
        <dbReference type="PROSITE" id="PS51162"/>
    </source>
</evidence>
<dbReference type="AlphaFoldDB" id="A0AAN7HYS0"/>
<dbReference type="SUPFAM" id="SSF57610">
    <property type="entry name" value="Thyroglobulin type-1 domain"/>
    <property type="match status" value="1"/>
</dbReference>
<dbReference type="InterPro" id="IPR000716">
    <property type="entry name" value="Thyroglobulin_1"/>
</dbReference>